<evidence type="ECO:0000313" key="2">
    <source>
        <dbReference type="EMBL" id="KAF9613282.1"/>
    </source>
</evidence>
<comment type="caution">
    <text evidence="2">The sequence shown here is derived from an EMBL/GenBank/DDBJ whole genome shotgun (WGS) entry which is preliminary data.</text>
</comment>
<sequence>MKHARFHGLFKFFIGTQFDVDRMSRPIQKEWMNELDRFGDVYKQGVADFIQFAAVNNRGSTTCPCPYRECRNGKSFVFGTISRHLIKYGIDKNYRVWVLHGDLNEDEENHMEDFEPPPVLERDLGKRYNEYKKKWREQKLYPSSCEAPVTTLSAVVDLHNLKKKYGWSRELV</sequence>
<feature type="domain" description="Transposase-associated" evidence="1">
    <location>
        <begin position="29"/>
        <end position="101"/>
    </location>
</feature>
<reference evidence="2 3" key="1">
    <citation type="submission" date="2020-10" db="EMBL/GenBank/DDBJ databases">
        <title>The Coptis chinensis genome and diversification of protoberbering-type alkaloids.</title>
        <authorList>
            <person name="Wang B."/>
            <person name="Shu S."/>
            <person name="Song C."/>
            <person name="Liu Y."/>
        </authorList>
    </citation>
    <scope>NUCLEOTIDE SEQUENCE [LARGE SCALE GENOMIC DNA]</scope>
    <source>
        <strain evidence="2">HL-2020</strain>
        <tissue evidence="2">Leaf</tissue>
    </source>
</reference>
<proteinExistence type="predicted"/>
<dbReference type="EMBL" id="JADFTS010000003">
    <property type="protein sequence ID" value="KAF9613282.1"/>
    <property type="molecule type" value="Genomic_DNA"/>
</dbReference>
<dbReference type="InterPro" id="IPR029480">
    <property type="entry name" value="Transpos_assoc"/>
</dbReference>
<accession>A0A835M1U5</accession>
<organism evidence="2 3">
    <name type="scientific">Coptis chinensis</name>
    <dbReference type="NCBI Taxonomy" id="261450"/>
    <lineage>
        <taxon>Eukaryota</taxon>
        <taxon>Viridiplantae</taxon>
        <taxon>Streptophyta</taxon>
        <taxon>Embryophyta</taxon>
        <taxon>Tracheophyta</taxon>
        <taxon>Spermatophyta</taxon>
        <taxon>Magnoliopsida</taxon>
        <taxon>Ranunculales</taxon>
        <taxon>Ranunculaceae</taxon>
        <taxon>Coptidoideae</taxon>
        <taxon>Coptis</taxon>
    </lineage>
</organism>
<dbReference type="Pfam" id="PF13963">
    <property type="entry name" value="Transpos_assoc"/>
    <property type="match status" value="1"/>
</dbReference>
<gene>
    <name evidence="2" type="ORF">IFM89_006781</name>
</gene>
<dbReference type="Proteomes" id="UP000631114">
    <property type="component" value="Unassembled WGS sequence"/>
</dbReference>
<dbReference type="AlphaFoldDB" id="A0A835M1U5"/>
<name>A0A835M1U5_9MAGN</name>
<evidence type="ECO:0000313" key="3">
    <source>
        <dbReference type="Proteomes" id="UP000631114"/>
    </source>
</evidence>
<dbReference type="OrthoDB" id="1932595at2759"/>
<evidence type="ECO:0000259" key="1">
    <source>
        <dbReference type="Pfam" id="PF13963"/>
    </source>
</evidence>
<keyword evidence="3" id="KW-1185">Reference proteome</keyword>
<protein>
    <recommendedName>
        <fullName evidence="1">Transposase-associated domain-containing protein</fullName>
    </recommendedName>
</protein>